<dbReference type="RefSeq" id="WP_188355766.1">
    <property type="nucleotide sequence ID" value="NZ_BMDH01000006.1"/>
</dbReference>
<keyword evidence="2" id="KW-1185">Reference proteome</keyword>
<evidence type="ECO:0000313" key="1">
    <source>
        <dbReference type="EMBL" id="GGI15462.1"/>
    </source>
</evidence>
<comment type="caution">
    <text evidence="1">The sequence shown here is derived from an EMBL/GenBank/DDBJ whole genome shotgun (WGS) entry which is preliminary data.</text>
</comment>
<proteinExistence type="predicted"/>
<organism evidence="1 2">
    <name type="scientific">Galliscardovia ingluviei</name>
    <dbReference type="NCBI Taxonomy" id="1769422"/>
    <lineage>
        <taxon>Bacteria</taxon>
        <taxon>Bacillati</taxon>
        <taxon>Actinomycetota</taxon>
        <taxon>Actinomycetes</taxon>
        <taxon>Bifidobacteriales</taxon>
        <taxon>Bifidobacteriaceae</taxon>
        <taxon>Galliscardovia</taxon>
    </lineage>
</organism>
<reference evidence="1" key="2">
    <citation type="submission" date="2020-09" db="EMBL/GenBank/DDBJ databases">
        <authorList>
            <person name="Sun Q."/>
            <person name="Sedlacek I."/>
        </authorList>
    </citation>
    <scope>NUCLEOTIDE SEQUENCE</scope>
    <source>
        <strain evidence="1">CCM 8606</strain>
    </source>
</reference>
<sequence>MKQQQPENLLEQDVQEYVNEHPNVSVAEAYRDGRITDPTDREILAASRSIGKHHARTVKKNHEPVLYCPSCLVFFDSWTDANKHVVEQLLDAMAFERQL</sequence>
<gene>
    <name evidence="1" type="ORF">GCM10007377_16020</name>
</gene>
<dbReference type="AlphaFoldDB" id="A0A8J3AJ29"/>
<name>A0A8J3AJ29_9BIFI</name>
<protein>
    <submittedName>
        <fullName evidence="1">Uncharacterized protein</fullName>
    </submittedName>
</protein>
<dbReference type="EMBL" id="BMDH01000006">
    <property type="protein sequence ID" value="GGI15462.1"/>
    <property type="molecule type" value="Genomic_DNA"/>
</dbReference>
<reference evidence="1" key="1">
    <citation type="journal article" date="2014" name="Int. J. Syst. Evol. Microbiol.">
        <title>Complete genome sequence of Corynebacterium casei LMG S-19264T (=DSM 44701T), isolated from a smear-ripened cheese.</title>
        <authorList>
            <consortium name="US DOE Joint Genome Institute (JGI-PGF)"/>
            <person name="Walter F."/>
            <person name="Albersmeier A."/>
            <person name="Kalinowski J."/>
            <person name="Ruckert C."/>
        </authorList>
    </citation>
    <scope>NUCLEOTIDE SEQUENCE</scope>
    <source>
        <strain evidence="1">CCM 8606</strain>
    </source>
</reference>
<evidence type="ECO:0000313" key="2">
    <source>
        <dbReference type="Proteomes" id="UP000619536"/>
    </source>
</evidence>
<dbReference type="Proteomes" id="UP000619536">
    <property type="component" value="Unassembled WGS sequence"/>
</dbReference>
<accession>A0A8J3AJ29</accession>